<dbReference type="InterPro" id="IPR036890">
    <property type="entry name" value="HATPase_C_sf"/>
</dbReference>
<dbReference type="RefSeq" id="WP_151895369.1">
    <property type="nucleotide sequence ID" value="NZ_BKCF01000018.1"/>
</dbReference>
<dbReference type="AlphaFoldDB" id="A0A5J4G3B9"/>
<evidence type="ECO:0000313" key="1">
    <source>
        <dbReference type="EMBL" id="GEQ87449.1"/>
    </source>
</evidence>
<sequence length="668" mass="78304">MKKHTAKITTKSIERSGLPSDFKKAIAEYIWNGFDANGTMIEINFDSNDVGYINSFSISDNGSGINLTKIGDTFGQFMDSQKTKTFDQNGFIKGKAGKGRFSFTNFCNKAIWETTFETENSDFLKYNITISKEKLQDFQTSDKIVSLSKKTGTKVNFESFHSLTGDLLESEEFIDYLASEFGWFLFLNKESDYKIKINGIDLDYWNTIGDFREFEETFNGQTFKISYIRWNKNIGDKYFYYFLNKGQEEVARKHTSFNNKAVDFHHSVYVVSEYFDTFQLTKSDQPTLGLNGNNQSDITFKNLIGLLNDFITQEEKLFIRDEKAVKLIDDYNSKKIFPIFKNNSYDQIRKKDLENVVKEIYCIQPKIFQGLKQAQSKTLVGFLNLLLDTEQRENILEILENITDLSDEERIELSNTLKKTKISSIVELVNLLEGRFNVVNTIKQMVFELEKFTNERDHIQKIIENNYWLFGEQYHLVSADKNFETSLNNYLDFIESGKKNEEKLKSKDKLKRPDIFIARQAEKTDPNSDQYTIEENIIVELKRPSVVIGKSQFDQIEEYIRFIINEPKFVSELRTWKLILVGKKVDNWIKDRYESNKGKGKRFLVESVRNYEIYAMTWDDLFKIFDIRHKHLIHKLEFKNSVIEDLESKGVYLDKDKPTELLRKIVNE</sequence>
<dbReference type="EMBL" id="BKCF01000018">
    <property type="protein sequence ID" value="GEQ87449.1"/>
    <property type="molecule type" value="Genomic_DNA"/>
</dbReference>
<gene>
    <name evidence="1" type="ORF">ULMS_29570</name>
</gene>
<name>A0A5J4G3B9_9FLAO</name>
<evidence type="ECO:0000313" key="2">
    <source>
        <dbReference type="Proteomes" id="UP000326994"/>
    </source>
</evidence>
<dbReference type="Pfam" id="PF13589">
    <property type="entry name" value="HATPase_c_3"/>
    <property type="match status" value="1"/>
</dbReference>
<reference evidence="1 2" key="1">
    <citation type="submission" date="2019-08" db="EMBL/GenBank/DDBJ databases">
        <title>Ulvibacter marinistellae sp. nov., isolated from a starfish, Patiria pectinifera.</title>
        <authorList>
            <person name="Kawano K."/>
            <person name="Ushijima N."/>
            <person name="Kihara M."/>
            <person name="Itoh H."/>
        </authorList>
    </citation>
    <scope>NUCLEOTIDE SEQUENCE [LARGE SCALE GENOMIC DNA]</scope>
    <source>
        <strain evidence="1 2">KK4</strain>
    </source>
</reference>
<protein>
    <recommendedName>
        <fullName evidence="3">ATP-binding protein</fullName>
    </recommendedName>
</protein>
<comment type="caution">
    <text evidence="1">The sequence shown here is derived from an EMBL/GenBank/DDBJ whole genome shotgun (WGS) entry which is preliminary data.</text>
</comment>
<keyword evidence="2" id="KW-1185">Reference proteome</keyword>
<dbReference type="Proteomes" id="UP000326994">
    <property type="component" value="Unassembled WGS sequence"/>
</dbReference>
<proteinExistence type="predicted"/>
<accession>A0A5J4G3B9</accession>
<dbReference type="SUPFAM" id="SSF55874">
    <property type="entry name" value="ATPase domain of HSP90 chaperone/DNA topoisomerase II/histidine kinase"/>
    <property type="match status" value="1"/>
</dbReference>
<dbReference type="OrthoDB" id="8765545at2"/>
<evidence type="ECO:0008006" key="3">
    <source>
        <dbReference type="Google" id="ProtNLM"/>
    </source>
</evidence>
<organism evidence="1 2">
    <name type="scientific">Patiriisocius marinistellae</name>
    <dbReference type="NCBI Taxonomy" id="2494560"/>
    <lineage>
        <taxon>Bacteria</taxon>
        <taxon>Pseudomonadati</taxon>
        <taxon>Bacteroidota</taxon>
        <taxon>Flavobacteriia</taxon>
        <taxon>Flavobacteriales</taxon>
        <taxon>Flavobacteriaceae</taxon>
        <taxon>Patiriisocius</taxon>
    </lineage>
</organism>
<dbReference type="Gene3D" id="3.30.565.10">
    <property type="entry name" value="Histidine kinase-like ATPase, C-terminal domain"/>
    <property type="match status" value="1"/>
</dbReference>